<gene>
    <name evidence="1" type="ORF">LCGC14_2191160</name>
</gene>
<dbReference type="EMBL" id="LAZR01028684">
    <property type="protein sequence ID" value="KKL61852.1"/>
    <property type="molecule type" value="Genomic_DNA"/>
</dbReference>
<organism evidence="1">
    <name type="scientific">marine sediment metagenome</name>
    <dbReference type="NCBI Taxonomy" id="412755"/>
    <lineage>
        <taxon>unclassified sequences</taxon>
        <taxon>metagenomes</taxon>
        <taxon>ecological metagenomes</taxon>
    </lineage>
</organism>
<dbReference type="AlphaFoldDB" id="A0A0F9GFD1"/>
<evidence type="ECO:0000313" key="1">
    <source>
        <dbReference type="EMBL" id="KKL61852.1"/>
    </source>
</evidence>
<accession>A0A0F9GFD1</accession>
<name>A0A0F9GFD1_9ZZZZ</name>
<reference evidence="1" key="1">
    <citation type="journal article" date="2015" name="Nature">
        <title>Complex archaea that bridge the gap between prokaryotes and eukaryotes.</title>
        <authorList>
            <person name="Spang A."/>
            <person name="Saw J.H."/>
            <person name="Jorgensen S.L."/>
            <person name="Zaremba-Niedzwiedzka K."/>
            <person name="Martijn J."/>
            <person name="Lind A.E."/>
            <person name="van Eijk R."/>
            <person name="Schleper C."/>
            <person name="Guy L."/>
            <person name="Ettema T.J."/>
        </authorList>
    </citation>
    <scope>NUCLEOTIDE SEQUENCE</scope>
</reference>
<protein>
    <submittedName>
        <fullName evidence="1">Uncharacterized protein</fullName>
    </submittedName>
</protein>
<sequence>MARKPFTVGETLVLTDYALSIGFQGKAKSPFGVLLKIKEYPLLLMQRDGIQTPEVYSEEFWRKP</sequence>
<proteinExistence type="predicted"/>
<comment type="caution">
    <text evidence="1">The sequence shown here is derived from an EMBL/GenBank/DDBJ whole genome shotgun (WGS) entry which is preliminary data.</text>
</comment>